<dbReference type="PANTHER" id="PTHR19375">
    <property type="entry name" value="HEAT SHOCK PROTEIN 70KDA"/>
    <property type="match status" value="1"/>
</dbReference>
<comment type="similarity">
    <text evidence="1 7 8">Belongs to the heat shock protein 70 family.</text>
</comment>
<evidence type="ECO:0000256" key="9">
    <source>
        <dbReference type="SAM" id="MobiDB-lite"/>
    </source>
</evidence>
<keyword evidence="4 7" id="KW-0067">ATP-binding</keyword>
<dbReference type="PROSITE" id="PS00329">
    <property type="entry name" value="HSP70_2"/>
    <property type="match status" value="1"/>
</dbReference>
<dbReference type="SUPFAM" id="SSF100934">
    <property type="entry name" value="Heat shock protein 70kD (HSP70), C-terminal subdomain"/>
    <property type="match status" value="1"/>
</dbReference>
<dbReference type="NCBIfam" id="TIGR02350">
    <property type="entry name" value="prok_dnaK"/>
    <property type="match status" value="1"/>
</dbReference>
<evidence type="ECO:0000256" key="3">
    <source>
        <dbReference type="ARBA" id="ARBA00022741"/>
    </source>
</evidence>
<dbReference type="NCBIfam" id="NF001413">
    <property type="entry name" value="PRK00290.1"/>
    <property type="match status" value="1"/>
</dbReference>
<feature type="compositionally biased region" description="Acidic residues" evidence="9">
    <location>
        <begin position="606"/>
        <end position="617"/>
    </location>
</feature>
<dbReference type="Gene3D" id="1.20.1270.10">
    <property type="match status" value="1"/>
</dbReference>
<dbReference type="InterPro" id="IPR029047">
    <property type="entry name" value="HSP70_peptide-bd_sf"/>
</dbReference>
<dbReference type="SUPFAM" id="SSF100920">
    <property type="entry name" value="Heat shock protein 70kD (HSP70), peptide-binding domain"/>
    <property type="match status" value="1"/>
</dbReference>
<evidence type="ECO:0000256" key="8">
    <source>
        <dbReference type="RuleBase" id="RU003322"/>
    </source>
</evidence>
<comment type="induction">
    <text evidence="7">By stress conditions e.g. heat shock.</text>
</comment>
<keyword evidence="5 7" id="KW-0346">Stress response</keyword>
<evidence type="ECO:0000313" key="10">
    <source>
        <dbReference type="EMBL" id="GGU70465.1"/>
    </source>
</evidence>
<evidence type="ECO:0000256" key="1">
    <source>
        <dbReference type="ARBA" id="ARBA00007381"/>
    </source>
</evidence>
<name>A0ABQ2V8H6_9ACTN</name>
<protein>
    <recommendedName>
        <fullName evidence="7">Chaperone protein DnaK</fullName>
    </recommendedName>
    <alternativeName>
        <fullName evidence="7">HSP70</fullName>
    </alternativeName>
    <alternativeName>
        <fullName evidence="7">Heat shock 70 kDa protein</fullName>
    </alternativeName>
    <alternativeName>
        <fullName evidence="7">Heat shock protein 70</fullName>
    </alternativeName>
</protein>
<dbReference type="EMBL" id="BMRP01000013">
    <property type="protein sequence ID" value="GGU70465.1"/>
    <property type="molecule type" value="Genomic_DNA"/>
</dbReference>
<evidence type="ECO:0000256" key="2">
    <source>
        <dbReference type="ARBA" id="ARBA00022553"/>
    </source>
</evidence>
<dbReference type="SUPFAM" id="SSF53067">
    <property type="entry name" value="Actin-like ATPase domain"/>
    <property type="match status" value="2"/>
</dbReference>
<dbReference type="HAMAP" id="MF_00332">
    <property type="entry name" value="DnaK"/>
    <property type="match status" value="1"/>
</dbReference>
<dbReference type="PRINTS" id="PR00301">
    <property type="entry name" value="HEATSHOCK70"/>
</dbReference>
<keyword evidence="2 7" id="KW-0597">Phosphoprotein</keyword>
<reference evidence="11" key="1">
    <citation type="journal article" date="2019" name="Int. J. Syst. Evol. Microbiol.">
        <title>The Global Catalogue of Microorganisms (GCM) 10K type strain sequencing project: providing services to taxonomists for standard genome sequencing and annotation.</title>
        <authorList>
            <consortium name="The Broad Institute Genomics Platform"/>
            <consortium name="The Broad Institute Genome Sequencing Center for Infectious Disease"/>
            <person name="Wu L."/>
            <person name="Ma J."/>
        </authorList>
    </citation>
    <scope>NUCLEOTIDE SEQUENCE [LARGE SCALE GENOMIC DNA]</scope>
    <source>
        <strain evidence="11">JCM 3399</strain>
    </source>
</reference>
<dbReference type="PROSITE" id="PS00297">
    <property type="entry name" value="HSP70_1"/>
    <property type="match status" value="1"/>
</dbReference>
<organism evidence="10 11">
    <name type="scientific">Streptomyces albospinus</name>
    <dbReference type="NCBI Taxonomy" id="285515"/>
    <lineage>
        <taxon>Bacteria</taxon>
        <taxon>Bacillati</taxon>
        <taxon>Actinomycetota</taxon>
        <taxon>Actinomycetes</taxon>
        <taxon>Kitasatosporales</taxon>
        <taxon>Streptomycetaceae</taxon>
        <taxon>Streptomyces</taxon>
    </lineage>
</organism>
<comment type="function">
    <text evidence="7">Acts as a chaperone.</text>
</comment>
<dbReference type="InterPro" id="IPR029048">
    <property type="entry name" value="HSP70_C_sf"/>
</dbReference>
<keyword evidence="6 7" id="KW-0143">Chaperone</keyword>
<evidence type="ECO:0000256" key="7">
    <source>
        <dbReference type="HAMAP-Rule" id="MF_00332"/>
    </source>
</evidence>
<gene>
    <name evidence="7 10" type="primary">dnaK</name>
    <name evidence="10" type="ORF">GCM10010211_40160</name>
</gene>
<accession>A0ABQ2V8H6</accession>
<keyword evidence="11" id="KW-1185">Reference proteome</keyword>
<keyword evidence="3 7" id="KW-0547">Nucleotide-binding</keyword>
<feature type="region of interest" description="Disordered" evidence="9">
    <location>
        <begin position="584"/>
        <end position="623"/>
    </location>
</feature>
<dbReference type="InterPro" id="IPR013126">
    <property type="entry name" value="Hsp_70_fam"/>
</dbReference>
<dbReference type="CDD" id="cd10234">
    <property type="entry name" value="ASKHA_NBD_HSP70_DnaK-like"/>
    <property type="match status" value="1"/>
</dbReference>
<evidence type="ECO:0000256" key="4">
    <source>
        <dbReference type="ARBA" id="ARBA00022840"/>
    </source>
</evidence>
<evidence type="ECO:0000256" key="5">
    <source>
        <dbReference type="ARBA" id="ARBA00023016"/>
    </source>
</evidence>
<dbReference type="InterPro" id="IPR043129">
    <property type="entry name" value="ATPase_NBD"/>
</dbReference>
<dbReference type="InterPro" id="IPR012725">
    <property type="entry name" value="Chaperone_DnaK"/>
</dbReference>
<dbReference type="Gene3D" id="3.30.420.40">
    <property type="match status" value="2"/>
</dbReference>
<sequence length="623" mass="67347">MTRAVGIDLGTTNSVVSVLEGGEPTVITNAEGTRTTPSVVAFAKGGEVLVGEIAKRQAVTNVERTVRSVKRHMGDAQWRFPESGEIDGKRYTAQEISARVLQKLKRDAENYLGEDVTDAVVTVPAYFNDSQRTATKEAGEIAGLKVLRIVNEPTAAALAYGLDKENDQTILVFDLGGGTFDVSLLEIGEGVVEVKATNGDTHLGGDDWDQRIVDHLTKRFKNAYGIDLSQDKMATQRLREAAEKAKIELSAATETTVNLPYLSASPEGPLHLDEKLTRAQFEQLTADLLDRCKAPFHNAIDDAGTKVADINHVILVGGSTRMPAVTELVKELTGKDPHKGVNPDEVVAIGATLQAGVLKGEVKDVLLLDVTPLSLGIETKGGIMTKLIERNTTIPTRRSEIFTTAEDNQPSVQIQVYQGEREIAAYNKKLGMFQLTGLPPAPRGVPQIEVSFDIDANGIMHVTAKDLGTGKEQKMTVTGGSSLPKDDIDRMVRDAEQYAEDDRRKREAAETRNQGEQLVYQTEKFLKDNEDKVPAEVKTEVETAVGELKEKLKGEDSTEIRTATEKLATVSQKMGQAMYADAQAAQAAAGGAEGTHAGQQAKAEDDVVDAEIVDDDKQEGSGR</sequence>
<proteinExistence type="evidence at transcript level"/>
<comment type="caution">
    <text evidence="10">The sequence shown here is derived from an EMBL/GenBank/DDBJ whole genome shotgun (WGS) entry which is preliminary data.</text>
</comment>
<feature type="region of interest" description="Disordered" evidence="9">
    <location>
        <begin position="497"/>
        <end position="520"/>
    </location>
</feature>
<dbReference type="Pfam" id="PF00012">
    <property type="entry name" value="HSP70"/>
    <property type="match status" value="1"/>
</dbReference>
<dbReference type="Proteomes" id="UP000654471">
    <property type="component" value="Unassembled WGS sequence"/>
</dbReference>
<feature type="modified residue" description="Phosphothreonine; by autocatalysis" evidence="7">
    <location>
        <position position="179"/>
    </location>
</feature>
<dbReference type="RefSeq" id="WP_189301829.1">
    <property type="nucleotide sequence ID" value="NZ_BMRP01000013.1"/>
</dbReference>
<dbReference type="PROSITE" id="PS01036">
    <property type="entry name" value="HSP70_3"/>
    <property type="match status" value="1"/>
</dbReference>
<feature type="compositionally biased region" description="Low complexity" evidence="9">
    <location>
        <begin position="584"/>
        <end position="601"/>
    </location>
</feature>
<feature type="compositionally biased region" description="Polar residues" evidence="9">
    <location>
        <begin position="511"/>
        <end position="520"/>
    </location>
</feature>
<evidence type="ECO:0000256" key="6">
    <source>
        <dbReference type="ARBA" id="ARBA00023186"/>
    </source>
</evidence>
<evidence type="ECO:0000313" key="11">
    <source>
        <dbReference type="Proteomes" id="UP000654471"/>
    </source>
</evidence>
<dbReference type="Gene3D" id="3.90.640.10">
    <property type="entry name" value="Actin, Chain A, domain 4"/>
    <property type="match status" value="1"/>
</dbReference>
<dbReference type="InterPro" id="IPR018181">
    <property type="entry name" value="Heat_shock_70_CS"/>
</dbReference>
<feature type="compositionally biased region" description="Basic and acidic residues" evidence="9">
    <location>
        <begin position="497"/>
        <end position="510"/>
    </location>
</feature>
<dbReference type="Gene3D" id="2.60.34.10">
    <property type="entry name" value="Substrate Binding Domain Of DNAk, Chain A, domain 1"/>
    <property type="match status" value="1"/>
</dbReference>